<evidence type="ECO:0000259" key="5">
    <source>
        <dbReference type="PROSITE" id="PS50125"/>
    </source>
</evidence>
<dbReference type="InterPro" id="IPR029787">
    <property type="entry name" value="Nucleotide_cyclase"/>
</dbReference>
<dbReference type="Gene3D" id="3.40.50.300">
    <property type="entry name" value="P-loop containing nucleotide triphosphate hydrolases"/>
    <property type="match status" value="1"/>
</dbReference>
<gene>
    <name evidence="6" type="ORF">LSINAPIS_LOCUS13647</name>
</gene>
<keyword evidence="4" id="KW-0175">Coiled coil</keyword>
<dbReference type="EMBL" id="FZQP02006793">
    <property type="protein sequence ID" value="VVD03710.1"/>
    <property type="molecule type" value="Genomic_DNA"/>
</dbReference>
<feature type="coiled-coil region" evidence="4">
    <location>
        <begin position="1282"/>
        <end position="1309"/>
    </location>
</feature>
<accession>A0A5E4R0B2</accession>
<organism evidence="6 7">
    <name type="scientific">Leptidea sinapis</name>
    <dbReference type="NCBI Taxonomy" id="189913"/>
    <lineage>
        <taxon>Eukaryota</taxon>
        <taxon>Metazoa</taxon>
        <taxon>Ecdysozoa</taxon>
        <taxon>Arthropoda</taxon>
        <taxon>Hexapoda</taxon>
        <taxon>Insecta</taxon>
        <taxon>Pterygota</taxon>
        <taxon>Neoptera</taxon>
        <taxon>Endopterygota</taxon>
        <taxon>Lepidoptera</taxon>
        <taxon>Glossata</taxon>
        <taxon>Ditrysia</taxon>
        <taxon>Papilionoidea</taxon>
        <taxon>Pieridae</taxon>
        <taxon>Dismorphiinae</taxon>
        <taxon>Leptidea</taxon>
    </lineage>
</organism>
<evidence type="ECO:0000256" key="2">
    <source>
        <dbReference type="ARBA" id="ARBA00022840"/>
    </source>
</evidence>
<evidence type="ECO:0000256" key="4">
    <source>
        <dbReference type="SAM" id="Coils"/>
    </source>
</evidence>
<keyword evidence="2" id="KW-0067">ATP-binding</keyword>
<dbReference type="InterPro" id="IPR027417">
    <property type="entry name" value="P-loop_NTPase"/>
</dbReference>
<evidence type="ECO:0000256" key="3">
    <source>
        <dbReference type="ARBA" id="ARBA00023239"/>
    </source>
</evidence>
<dbReference type="InterPro" id="IPR001054">
    <property type="entry name" value="A/G_cyclase"/>
</dbReference>
<keyword evidence="3" id="KW-0456">Lyase</keyword>
<dbReference type="SUPFAM" id="SSF52540">
    <property type="entry name" value="P-loop containing nucleoside triphosphate hydrolases"/>
    <property type="match status" value="1"/>
</dbReference>
<keyword evidence="7" id="KW-1185">Reference proteome</keyword>
<dbReference type="GO" id="GO:0009190">
    <property type="term" value="P:cyclic nucleotide biosynthetic process"/>
    <property type="evidence" value="ECO:0007669"/>
    <property type="project" value="InterPro"/>
</dbReference>
<feature type="domain" description="Guanylate cyclase" evidence="5">
    <location>
        <begin position="109"/>
        <end position="245"/>
    </location>
</feature>
<dbReference type="CDD" id="cd07302">
    <property type="entry name" value="CHD"/>
    <property type="match status" value="2"/>
</dbReference>
<dbReference type="SUPFAM" id="SSF55073">
    <property type="entry name" value="Nucleotide cyclase"/>
    <property type="match status" value="2"/>
</dbReference>
<feature type="domain" description="Guanylate cyclase" evidence="5">
    <location>
        <begin position="471"/>
        <end position="509"/>
    </location>
</feature>
<proteinExistence type="predicted"/>
<dbReference type="FunFam" id="3.30.70.1230:FF:000017">
    <property type="entry name" value="Adenylate cyclase type 10"/>
    <property type="match status" value="1"/>
</dbReference>
<dbReference type="PROSITE" id="PS50125">
    <property type="entry name" value="GUANYLATE_CYCLASE_2"/>
    <property type="match status" value="2"/>
</dbReference>
<dbReference type="Gene3D" id="3.30.70.1230">
    <property type="entry name" value="Nucleotide cyclase"/>
    <property type="match status" value="2"/>
</dbReference>
<evidence type="ECO:0000313" key="6">
    <source>
        <dbReference type="EMBL" id="VVD03710.1"/>
    </source>
</evidence>
<dbReference type="Pfam" id="PF00211">
    <property type="entry name" value="Guanylate_cyc"/>
    <property type="match status" value="2"/>
</dbReference>
<dbReference type="GO" id="GO:0004016">
    <property type="term" value="F:adenylate cyclase activity"/>
    <property type="evidence" value="ECO:0007669"/>
    <property type="project" value="TreeGrafter"/>
</dbReference>
<dbReference type="PANTHER" id="PTHR16305">
    <property type="entry name" value="TESTICULAR SOLUBLE ADENYLYL CYCLASE"/>
    <property type="match status" value="1"/>
</dbReference>
<feature type="coiled-coil region" evidence="4">
    <location>
        <begin position="1719"/>
        <end position="1746"/>
    </location>
</feature>
<reference evidence="6 7" key="1">
    <citation type="submission" date="2017-07" db="EMBL/GenBank/DDBJ databases">
        <authorList>
            <person name="Talla V."/>
            <person name="Backstrom N."/>
        </authorList>
    </citation>
    <scope>NUCLEOTIDE SEQUENCE [LARGE SCALE GENOMIC DNA]</scope>
</reference>
<dbReference type="Proteomes" id="UP000324832">
    <property type="component" value="Unassembled WGS sequence"/>
</dbReference>
<protein>
    <recommendedName>
        <fullName evidence="5">Guanylate cyclase domain-containing protein</fullName>
    </recommendedName>
</protein>
<sequence length="1786" mass="203268">MNFRRPRTRSRRSSLSYSASSHKWRNVSKKVSCKDDDLNEDDEEPKAGELNDWVEEFFLHKKACTTKSEEDVEVKLSKKQTLILSTLVPDELLFMDTFDKSNVKRFVGVLLMADVSGYTALSEKYTNSGEGGTYRLTVTLNTYLGSLIEVIYSHGGDIIKFAGDAFLALWKTDKKTFINHTIHTAIACALIIQHSFGSYETDVKVNLKVKLAISAGNLFFAPIGSGIDMTYIIIGLPVLEAKAAESACASGEVKLTSTAWGHCYSRNYDHVVDDNGLVTIKSILYDPRERDVTKPFLGFGAMVRQMKKTFISIESLPDILYTSPNELSNADICKRNEILSLRKTILLADEKDVGSEIRKFMIRPILTQIDAHQPLKYLTEMRQVSILFITLKPRECSYAQLITIVNNAYQITCEIVYRSMGCVNKIILFDKDVMILVIFGLRGFKHESEAQAALKCACGIKKSVSALDGVLEVSIGITTGPVYCGVVGHPLRREFTVIGAVVNKAARLMCGFRNKITCDETTFIKSKMSSNGFTLQPATELKGIVNPGRIFEYTEDIRVKEMYDIPVIQPLLDRDDEFNYFQKWIKDFNSPIRDFDALLLIGESRFGKTRLLEWMARYTRSIKLKVCYISLTSIHAATQYLALSQIFDQILDVKNPAGGFEKEEKIVNLVKHYSDELCYLNNVIKVRFAYPEGMYVDGEDIQREKAKEVFKKVLTAIPVTCIIFLDDLQNLDVASWDFLLLMLDMKKIYTVLTVTRGKFSSVHTWLYSVFISSKIRKIVLGPLNYKWIAPLACQILDVEAVPHDLCIALRTKCQGMPGLIESFIIHLFSSGALEFKQINKDELKNLNEENLQFPESSVLRPIALNVEDQPKLDLLIQENENTDTAGDIKVCIVTRKQELNAEFNVQNLDALIMIQIDSLTPYQQLLLKISSVIGNVLSRDLLESIMYENDPITTAKAIKRLFSMRIFSCANIRYKNYNRKLGSNVSIKSDISFQAAITCECCFDHDPELNENLPKYAFCKVMRFRGKNARKTCYELLPLNQKKEFHSRIVNYLENNKQKCPDCGGTIMIIQSSMNFYPEIPFCNPKRVLELQTHIEHDDSDSPNENEFEIVPITQHAKNNSIYDIESSTSKSTIEDHKSDQSLRPSKVSILKVPVDDEICNDEQNKRRSTKRVTMSKVVIENHSNDTIEGHAFFDMFRAIAEANKLSDWHDLGILDTQDTLEDTAVDNHKRSFHIKIEKSVSKIDFKKCTCTELNIVIYEQLVHHAEEAELKIKVIEFLIKLSSLNILANNCEAAITNLENAENKINNDILMGIYTKFDIKKYTGKILSLKAAAYLMGGKHMAAKTQIERAANMYQINLKKVNDIKLNFSKIINFVKSKHSKYKRQYNILKSDSIFCLNIATLLYSTIDDEKTSRIAAQHALNLVKRYECPVIDLCDAFTNAIQIELDDGKADNTLHIERCAINVLRNLSKPIQADEVYAIGKIFFATFHARLARGELPAAIRSGFRSLVVSKFLCAENISLDIIPDLFYLLLCRRRVTEAIDVMKFLLDLHHAQNVSECETWYYALSIDMILDCGFQLESPQDINRYTDFALRKGKAGGQSRRRLVVGLWTYWLRAEQERKAKRLEVEALSWCNAEDDNGSLKTIISALRLAEGMLQSLAGKLDDLKKVVDLMELRSLADKELTRLEQDVKIVRAITPRWYLLKSKSLSLSGRYTYAAVANNQALEESRKTRNDLEEELARAATGNSQFWISSAKTGRFLHWRGALEHVRTNWHPLMYRINTSRQ</sequence>
<dbReference type="GO" id="GO:0005524">
    <property type="term" value="F:ATP binding"/>
    <property type="evidence" value="ECO:0007669"/>
    <property type="project" value="UniProtKB-KW"/>
</dbReference>
<evidence type="ECO:0000313" key="7">
    <source>
        <dbReference type="Proteomes" id="UP000324832"/>
    </source>
</evidence>
<dbReference type="PANTHER" id="PTHR16305:SF28">
    <property type="entry name" value="GUANYLATE CYCLASE DOMAIN-CONTAINING PROTEIN"/>
    <property type="match status" value="1"/>
</dbReference>
<name>A0A5E4R0B2_9NEOP</name>
<dbReference type="GO" id="GO:0035556">
    <property type="term" value="P:intracellular signal transduction"/>
    <property type="evidence" value="ECO:0007669"/>
    <property type="project" value="InterPro"/>
</dbReference>
<keyword evidence="1" id="KW-0547">Nucleotide-binding</keyword>
<dbReference type="GO" id="GO:0005737">
    <property type="term" value="C:cytoplasm"/>
    <property type="evidence" value="ECO:0007669"/>
    <property type="project" value="TreeGrafter"/>
</dbReference>
<evidence type="ECO:0000256" key="1">
    <source>
        <dbReference type="ARBA" id="ARBA00022741"/>
    </source>
</evidence>